<gene>
    <name evidence="1" type="ORF">S06H3_52255</name>
</gene>
<dbReference type="EMBL" id="BARV01033221">
    <property type="protein sequence ID" value="GAI42884.1"/>
    <property type="molecule type" value="Genomic_DNA"/>
</dbReference>
<feature type="non-terminal residue" evidence="1">
    <location>
        <position position="85"/>
    </location>
</feature>
<organism evidence="1">
    <name type="scientific">marine sediment metagenome</name>
    <dbReference type="NCBI Taxonomy" id="412755"/>
    <lineage>
        <taxon>unclassified sequences</taxon>
        <taxon>metagenomes</taxon>
        <taxon>ecological metagenomes</taxon>
    </lineage>
</organism>
<reference evidence="1" key="1">
    <citation type="journal article" date="2014" name="Front. Microbiol.">
        <title>High frequency of phylogenetically diverse reductive dehalogenase-homologous genes in deep subseafloor sedimentary metagenomes.</title>
        <authorList>
            <person name="Kawai M."/>
            <person name="Futagami T."/>
            <person name="Toyoda A."/>
            <person name="Takaki Y."/>
            <person name="Nishi S."/>
            <person name="Hori S."/>
            <person name="Arai W."/>
            <person name="Tsubouchi T."/>
            <person name="Morono Y."/>
            <person name="Uchiyama I."/>
            <person name="Ito T."/>
            <person name="Fujiyama A."/>
            <person name="Inagaki F."/>
            <person name="Takami H."/>
        </authorList>
    </citation>
    <scope>NUCLEOTIDE SEQUENCE</scope>
    <source>
        <strain evidence="1">Expedition CK06-06</strain>
    </source>
</reference>
<protein>
    <submittedName>
        <fullName evidence="1">Uncharacterized protein</fullName>
    </submittedName>
</protein>
<name>X1QHZ6_9ZZZZ</name>
<evidence type="ECO:0000313" key="1">
    <source>
        <dbReference type="EMBL" id="GAI42884.1"/>
    </source>
</evidence>
<dbReference type="AlphaFoldDB" id="X1QHZ6"/>
<accession>X1QHZ6</accession>
<comment type="caution">
    <text evidence="1">The sequence shown here is derived from an EMBL/GenBank/DDBJ whole genome shotgun (WGS) entry which is preliminary data.</text>
</comment>
<proteinExistence type="predicted"/>
<sequence length="85" mass="8856">MPFFGGSAISPQEIWDILVASQTGVGSLGKLMKDNIDVVLSSALPVPGVGGVGIITPSDDELEGLDTELAVTDGAYTKRKEFTMT</sequence>